<accession>A0A8B7KML4</accession>
<feature type="compositionally biased region" description="Basic and acidic residues" evidence="1">
    <location>
        <begin position="18"/>
        <end position="33"/>
    </location>
</feature>
<dbReference type="GO" id="GO:0005884">
    <property type="term" value="C:actin filament"/>
    <property type="evidence" value="ECO:0007669"/>
    <property type="project" value="TreeGrafter"/>
</dbReference>
<feature type="compositionally biased region" description="Polar residues" evidence="1">
    <location>
        <begin position="981"/>
        <end position="999"/>
    </location>
</feature>
<accession>A0A7M7III6</accession>
<evidence type="ECO:0000313" key="5">
    <source>
        <dbReference type="RefSeq" id="XP_016768859.2"/>
    </source>
</evidence>
<feature type="region of interest" description="Disordered" evidence="1">
    <location>
        <begin position="1"/>
        <end position="104"/>
    </location>
</feature>
<dbReference type="RefSeq" id="XP_016768859.2">
    <property type="nucleotide sequence ID" value="XM_016913370.2"/>
</dbReference>
<feature type="compositionally biased region" description="Basic and acidic residues" evidence="1">
    <location>
        <begin position="834"/>
        <end position="855"/>
    </location>
</feature>
<organism evidence="2">
    <name type="scientific">Apis mellifera</name>
    <name type="common">Honeybee</name>
    <dbReference type="NCBI Taxonomy" id="7460"/>
    <lineage>
        <taxon>Eukaryota</taxon>
        <taxon>Metazoa</taxon>
        <taxon>Ecdysozoa</taxon>
        <taxon>Arthropoda</taxon>
        <taxon>Hexapoda</taxon>
        <taxon>Insecta</taxon>
        <taxon>Pterygota</taxon>
        <taxon>Neoptera</taxon>
        <taxon>Endopterygota</taxon>
        <taxon>Hymenoptera</taxon>
        <taxon>Apocrita</taxon>
        <taxon>Aculeata</taxon>
        <taxon>Apoidea</taxon>
        <taxon>Anthophila</taxon>
        <taxon>Apidae</taxon>
        <taxon>Apis</taxon>
    </lineage>
</organism>
<feature type="compositionally biased region" description="Basic and acidic residues" evidence="1">
    <location>
        <begin position="1016"/>
        <end position="1028"/>
    </location>
</feature>
<proteinExistence type="predicted"/>
<feature type="compositionally biased region" description="Gly residues" evidence="1">
    <location>
        <begin position="41"/>
        <end position="71"/>
    </location>
</feature>
<reference evidence="4 5" key="2">
    <citation type="submission" date="2025-04" db="UniProtKB">
        <authorList>
            <consortium name="RefSeq"/>
        </authorList>
    </citation>
    <scope>IDENTIFICATION</scope>
    <source>
        <strain evidence="4 5">DH4</strain>
        <tissue evidence="4 5">Whole body</tissue>
    </source>
</reference>
<gene>
    <name evidence="4 5" type="primary">LOC408957</name>
</gene>
<feature type="compositionally biased region" description="Basic residues" evidence="1">
    <location>
        <begin position="161"/>
        <end position="171"/>
    </location>
</feature>
<dbReference type="KEGG" id="ame:408957"/>
<feature type="region of interest" description="Disordered" evidence="1">
    <location>
        <begin position="413"/>
        <end position="597"/>
    </location>
</feature>
<name>A0A7M7M0S5_APIME</name>
<dbReference type="OrthoDB" id="6605882at2759"/>
<feature type="compositionally biased region" description="Low complexity" evidence="1">
    <location>
        <begin position="1074"/>
        <end position="1091"/>
    </location>
</feature>
<feature type="compositionally biased region" description="Polar residues" evidence="1">
    <location>
        <begin position="1115"/>
        <end position="1124"/>
    </location>
</feature>
<dbReference type="GO" id="GO:0030048">
    <property type="term" value="P:actin filament-based movement"/>
    <property type="evidence" value="ECO:0007669"/>
    <property type="project" value="TreeGrafter"/>
</dbReference>
<feature type="compositionally biased region" description="Polar residues" evidence="1">
    <location>
        <begin position="584"/>
        <end position="597"/>
    </location>
</feature>
<dbReference type="Proteomes" id="UP000005203">
    <property type="component" value="Linkage group LG8"/>
</dbReference>
<sequence>MAWTGTQRWRNPAPEGDDVQRSIELLDKVLSEYDEHEAEGEGGGGVGVGVGSGGGGGGDGSGGGSGGGVGDCGSSTEPSIGLTPDDESPSLGHQSEDDGYMSMNGRKAKMALVALRPVPDCPEPQDLAGISTQEFPPPPEEAERIISTLLPMVSPGNSSKRNGHPSTRRSGRQQWMIAMEDSIRHGNGTVTTQTTLPKTRHQRPYGWENGNGEALKLAQPPSPPSKFASLPYDGKVSFGWIPPRTNPTTVEKHREVRRRSSEEEGLEGSNKNHRQNFDKDRTSHLRKQRQSNEIMKSSSVEDRLLMNHEQSEQNGRRRNDSDSSEGRFSRNSESERSSIPRSSSVSVERFSMRATCGSSDFSRANSISNERFHSSDFSIAVASASSNDRVSVPTSEPFSIRNLDFVSFSLPTRTDSNERFSAPTSDRCSEERYSDMFSTRNSDFSTRNSTDFRTQSEEERFSDDSLEELLPPPPPISKRHSIAWEVPLEDDPLYAPGSTKVIGRRRRKSSDVSSVGSASKLRDFDDWQDPRLSTTDDDLISPYSDSSTNELDQIRPQDLTKNGTYVIRRGRKKERKGLPKAPTKTKSLSFENSEENPLSNVKRYSSTFDNIRSLLRENKMDEPIDDPPIEFVAPSSVPPDLVRVVSLPAINDETDNWPRELEVTVEEEESSDLSDKDKKNREMYELIQLSSSLSSNDKAEKGRVADLAESLNQENNESNNTCNGVTFSTSNSYSKGFSLAVTPPSGNAFIEESSRKSPNSSLGNENRLASKIPVNLLIEDQIVKKALKENRRQLEKVSDAIKEIESVKNSESYSENKQRWIRSGDAKQPLTRKTSLDSESNERVTGDARAKKQLDSDLDSDSASKTSPETTDIEGRRINGTDIYASGKRLRQNGVVDDHKNDQKQIENVIDAILEDSKNPDFQVSVEVLEFPPLPPSPVEEADEESSDIGQSAMIVSKPKSHSNRTMEYRPRVPPHRGPVTNHSFSDSKDQQISLNTRSMDAGFSRGKRTPTATTSRREQIPVERRTLPTDLPGPSRRRPFTKKHSPSAEPCSSVGNGNCSGNTVTNGVNSGACSSASGGTSSNIATSTSGMQTSCSLPETPVFARGSDIPRTPQHASNPTQMRRQPGWYAPTSATTGYRRNNPGLEQAIIGTELLRLAGGPNRGWYPTRKANQPRPASIEHLERLNNAYDPRLAGSGDQRKPLTLPTNITPNKYFGQSKHSSASSTREALRRVTSLLIKKGSGSKDGKGGKDNASPCGPYAAAECGDAPKKKGFFKGFWKRSRHYSLENQ</sequence>
<feature type="compositionally biased region" description="Polar residues" evidence="1">
    <location>
        <begin position="436"/>
        <end position="453"/>
    </location>
</feature>
<feature type="compositionally biased region" description="Polar residues" evidence="1">
    <location>
        <begin position="188"/>
        <end position="197"/>
    </location>
</feature>
<accession>A0A7M7M0S5</accession>
<feature type="region of interest" description="Disordered" evidence="1">
    <location>
        <begin position="958"/>
        <end position="1057"/>
    </location>
</feature>
<evidence type="ECO:0000256" key="1">
    <source>
        <dbReference type="SAM" id="MobiDB-lite"/>
    </source>
</evidence>
<dbReference type="PANTHER" id="PTHR48226:SF1">
    <property type="entry name" value="WAS_WASL-INTERACTING PROTEIN FAMILY MEMBER 1"/>
    <property type="match status" value="1"/>
</dbReference>
<feature type="region of interest" description="Disordered" evidence="1">
    <location>
        <begin position="1074"/>
        <end position="1143"/>
    </location>
</feature>
<protein>
    <submittedName>
        <fullName evidence="4 5">Uncharacterized protein LOC408957 isoform X1</fullName>
    </submittedName>
</protein>
<feature type="compositionally biased region" description="Basic and acidic residues" evidence="1">
    <location>
        <begin position="299"/>
        <end position="338"/>
    </location>
</feature>
<dbReference type="RefSeq" id="XP_016768858.2">
    <property type="nucleotide sequence ID" value="XM_016913369.2"/>
</dbReference>
<feature type="region of interest" description="Disordered" evidence="1">
    <location>
        <begin position="1239"/>
        <end position="1271"/>
    </location>
</feature>
<feature type="compositionally biased region" description="Low complexity" evidence="1">
    <location>
        <begin position="339"/>
        <end position="349"/>
    </location>
</feature>
<evidence type="ECO:0000313" key="3">
    <source>
        <dbReference type="Proteomes" id="UP000005203"/>
    </source>
</evidence>
<feature type="compositionally biased region" description="Basic and acidic residues" evidence="1">
    <location>
        <begin position="454"/>
        <end position="463"/>
    </location>
</feature>
<feature type="compositionally biased region" description="Basic and acidic residues" evidence="1">
    <location>
        <begin position="520"/>
        <end position="529"/>
    </location>
</feature>
<feature type="region of interest" description="Disordered" evidence="1">
    <location>
        <begin position="1192"/>
        <end position="1211"/>
    </location>
</feature>
<feature type="compositionally biased region" description="Basic and acidic residues" evidence="1">
    <location>
        <begin position="806"/>
        <end position="825"/>
    </location>
</feature>
<dbReference type="InterPro" id="IPR053099">
    <property type="entry name" value="WAS/WASL-interacting_domain"/>
</dbReference>
<dbReference type="EnsemblMetazoa" id="XM_016913370">
    <property type="protein sequence ID" value="XP_016768859"/>
    <property type="gene ID" value="LOC408957"/>
</dbReference>
<evidence type="ECO:0000313" key="2">
    <source>
        <dbReference type="EnsemblMetazoa" id="XP_016768858"/>
    </source>
</evidence>
<feature type="region of interest" description="Disordered" evidence="1">
    <location>
        <begin position="806"/>
        <end position="876"/>
    </location>
</feature>
<dbReference type="EnsemblMetazoa" id="XM_016913369">
    <property type="protein sequence ID" value="XP_016768858"/>
    <property type="gene ID" value="LOC408957"/>
</dbReference>
<feature type="compositionally biased region" description="Basic residues" evidence="1">
    <location>
        <begin position="1036"/>
        <end position="1046"/>
    </location>
</feature>
<feature type="region of interest" description="Disordered" evidence="1">
    <location>
        <begin position="151"/>
        <end position="350"/>
    </location>
</feature>
<reference evidence="2" key="1">
    <citation type="submission" date="2021-01" db="UniProtKB">
        <authorList>
            <consortium name="EnsemblMetazoa"/>
        </authorList>
    </citation>
    <scope>IDENTIFICATION</scope>
    <source>
        <strain evidence="2">DH4</strain>
    </source>
</reference>
<feature type="compositionally biased region" description="Basic and acidic residues" evidence="1">
    <location>
        <begin position="250"/>
        <end position="262"/>
    </location>
</feature>
<accession>A0A8B7KKN7</accession>
<dbReference type="PANTHER" id="PTHR48226">
    <property type="entry name" value="OS06G0326200 PROTEIN"/>
    <property type="match status" value="1"/>
</dbReference>
<keyword evidence="3" id="KW-1185">Reference proteome</keyword>
<dbReference type="GeneID" id="408957"/>
<evidence type="ECO:0000313" key="4">
    <source>
        <dbReference type="RefSeq" id="XP_016768858.2"/>
    </source>
</evidence>